<dbReference type="GO" id="GO:0005634">
    <property type="term" value="C:nucleus"/>
    <property type="evidence" value="ECO:0007669"/>
    <property type="project" value="TreeGrafter"/>
</dbReference>
<feature type="compositionally biased region" description="Low complexity" evidence="3">
    <location>
        <begin position="1499"/>
        <end position="1510"/>
    </location>
</feature>
<dbReference type="PANTHER" id="PTHR12706:SF33">
    <property type="entry name" value="PROTEIN WITH HELICASE_C DOMAIN"/>
    <property type="match status" value="1"/>
</dbReference>
<feature type="domain" description="Strawberry notch AAA" evidence="5">
    <location>
        <begin position="43"/>
        <end position="385"/>
    </location>
</feature>
<organism evidence="6 7">
    <name type="scientific">Elliptochloris bilobata</name>
    <dbReference type="NCBI Taxonomy" id="381761"/>
    <lineage>
        <taxon>Eukaryota</taxon>
        <taxon>Viridiplantae</taxon>
        <taxon>Chlorophyta</taxon>
        <taxon>core chlorophytes</taxon>
        <taxon>Trebouxiophyceae</taxon>
        <taxon>Trebouxiophyceae incertae sedis</taxon>
        <taxon>Elliptochloris clade</taxon>
        <taxon>Elliptochloris</taxon>
    </lineage>
</organism>
<protein>
    <submittedName>
        <fullName evidence="6">Uncharacterized protein</fullName>
    </submittedName>
</protein>
<proteinExistence type="inferred from homology"/>
<dbReference type="Gene3D" id="3.40.50.300">
    <property type="entry name" value="P-loop containing nucleotide triphosphate hydrolases"/>
    <property type="match status" value="1"/>
</dbReference>
<evidence type="ECO:0000256" key="1">
    <source>
        <dbReference type="ARBA" id="ARBA00006992"/>
    </source>
</evidence>
<gene>
    <name evidence="6" type="ORF">WJX81_008146</name>
</gene>
<feature type="compositionally biased region" description="Polar residues" evidence="3">
    <location>
        <begin position="1264"/>
        <end position="1278"/>
    </location>
</feature>
<dbReference type="Pfam" id="PF13872">
    <property type="entry name" value="AAA_34"/>
    <property type="match status" value="1"/>
</dbReference>
<evidence type="ECO:0000256" key="2">
    <source>
        <dbReference type="SAM" id="Coils"/>
    </source>
</evidence>
<dbReference type="InterPro" id="IPR027417">
    <property type="entry name" value="P-loop_NTPase"/>
</dbReference>
<reference evidence="6 7" key="1">
    <citation type="journal article" date="2024" name="Nat. Commun.">
        <title>Phylogenomics reveals the evolutionary origins of lichenization in chlorophyte algae.</title>
        <authorList>
            <person name="Puginier C."/>
            <person name="Libourel C."/>
            <person name="Otte J."/>
            <person name="Skaloud P."/>
            <person name="Haon M."/>
            <person name="Grisel S."/>
            <person name="Petersen M."/>
            <person name="Berrin J.G."/>
            <person name="Delaux P.M."/>
            <person name="Dal Grande F."/>
            <person name="Keller J."/>
        </authorList>
    </citation>
    <scope>NUCLEOTIDE SEQUENCE [LARGE SCALE GENOMIC DNA]</scope>
    <source>
        <strain evidence="6 7">SAG 245.80</strain>
    </source>
</reference>
<dbReference type="EMBL" id="JALJOU010000086">
    <property type="protein sequence ID" value="KAK9822510.1"/>
    <property type="molecule type" value="Genomic_DNA"/>
</dbReference>
<dbReference type="Proteomes" id="UP001445335">
    <property type="component" value="Unassembled WGS sequence"/>
</dbReference>
<feature type="compositionally biased region" description="Low complexity" evidence="3">
    <location>
        <begin position="1407"/>
        <end position="1421"/>
    </location>
</feature>
<evidence type="ECO:0000313" key="7">
    <source>
        <dbReference type="Proteomes" id="UP001445335"/>
    </source>
</evidence>
<feature type="compositionally biased region" description="Low complexity" evidence="3">
    <location>
        <begin position="1462"/>
        <end position="1477"/>
    </location>
</feature>
<dbReference type="GO" id="GO:0031490">
    <property type="term" value="F:chromatin DNA binding"/>
    <property type="evidence" value="ECO:0007669"/>
    <property type="project" value="TreeGrafter"/>
</dbReference>
<dbReference type="GO" id="GO:0042393">
    <property type="term" value="F:histone binding"/>
    <property type="evidence" value="ECO:0007669"/>
    <property type="project" value="TreeGrafter"/>
</dbReference>
<dbReference type="SUPFAM" id="SSF52540">
    <property type="entry name" value="P-loop containing nucleoside triphosphate hydrolases"/>
    <property type="match status" value="2"/>
</dbReference>
<evidence type="ECO:0000256" key="3">
    <source>
        <dbReference type="SAM" id="MobiDB-lite"/>
    </source>
</evidence>
<feature type="compositionally biased region" description="Low complexity" evidence="3">
    <location>
        <begin position="1233"/>
        <end position="1243"/>
    </location>
</feature>
<comment type="similarity">
    <text evidence="1">Belongs to the SBNO family.</text>
</comment>
<accession>A0AAW1QLZ0</accession>
<keyword evidence="2" id="KW-0175">Coiled coil</keyword>
<feature type="domain" description="Strawberry notch helicase C" evidence="4">
    <location>
        <begin position="511"/>
        <end position="825"/>
    </location>
</feature>
<keyword evidence="7" id="KW-1185">Reference proteome</keyword>
<dbReference type="InterPro" id="IPR026741">
    <property type="entry name" value="SNO"/>
</dbReference>
<dbReference type="InterPro" id="IPR026937">
    <property type="entry name" value="SBNO_Helicase_C_dom"/>
</dbReference>
<dbReference type="InterPro" id="IPR039187">
    <property type="entry name" value="SNO_AAA"/>
</dbReference>
<feature type="compositionally biased region" description="Acidic residues" evidence="3">
    <location>
        <begin position="1373"/>
        <end position="1387"/>
    </location>
</feature>
<dbReference type="GO" id="GO:0006355">
    <property type="term" value="P:regulation of DNA-templated transcription"/>
    <property type="evidence" value="ECO:0007669"/>
    <property type="project" value="InterPro"/>
</dbReference>
<sequence length="1903" mass="202232">MSTSAAAPAPPKDDEEQEIGDECEALHFERCAYEHLEIQGLRPHPDACSEAASLAAVALPSVNYRMGIPRDVAVNGVSALQYQAALLACAKHETMLPSGERAGFYLGDSPGVGKGRIIAAVVFENILRKRPKAVWFSVSADLAPDATRDFRDLGALDFDGVDILDLRRMKVKNTQRLSDLPGLDRGVLFCTYSLLTGGSVPTAKLKASLPRFERTMNAGDVEAYKGTAEFVADSRLQQIVDWCGGAEFDGCLVFDECHKAKNCTVTVNEKSGFAQSESKTARAVVELQRRLPLARILYVSATGATDANNLCYMTRLGLWGAHTAFPTKQEFVYMLTKRGVSAMELVAMELKRSGQFIARTLSYEGVVFTNEHVSVSEDFETMYDASCALWSRIVDACEGENLGKAGRLHLWGAQLRFYRQLTTAAKVQRVIELAREALAAGGCVVIGMQGTGEARTKALVGDSGGDDAVFEALAEPAGLLMVNVIEKHVPEHLSIHRELLRDARALRLPQNPLDQVIEALGGVKAVAELSGRHKRMVRNADGTYSYVARSQDCPLDQVNMAEKHAFQSGRKLVAVISDAASTGISLQADRKCANTRPRTHITLELAWSADKTVQQLGRTHRSNQLQPPKYVILSSNIAGEHRFASAVAQRLSQLGALTQGDRHASSAADALAPFNLQTKQAQQALRRMYRILLRRESLPKSVTPAFIADALPAIPEGGSDHEYRRERARAYLQFIADARNALEQVRVLDTVADFGDELNKIAHRQQQRDEDGLMQSKKGPGGNISKLLNRLLGVPVKLQANIFAFFMALQDAEIREAKRLGTFEQSAISKPAGVLRLVKEEVVLRDAASGLETCIVHFDIDRGVTYEAALEQLRREQEADPQTFSGFYKNVNSANGVLSFVLAIERDAHGRKLRRSKGRRPQPAYYRLIRPATGFSPTDMNAKEFGDKYKLIAHEKEESKWMRQRWTSEFNSDSKKLRKQPLYLVTGSVVPILPTIDKAFQATGVGAVPLQARKLHVMRVEAEGGVVRIGIRAHQRLVPGLRAALQREQELRNARAAVIGAAAGPAPAGPVQQLLQPLQPLSGGGNLLDAQAPPSSDVAVANLKENWDPEAMDAGGSGKGAARHPYAPRRAYRKRRSTRDGADAGPSRGAAEDAEEAEDEARLRAQCAARLGSSTIWEDIKLPPCKQVAAPPKQERKPAASPSAKPGRQQRRAAVDNYADMSESDDCEDASDDAIAAAGASAERGSDGEGGSGSDGEEWLRAARSNQLASLGGTSPPGTDTAAGGPASPERPQRRTLLRRRSSAASAAGGGDAEDADESGGESAGRQAGRRLLAGSDDDEDGIGSKEEAPATGKAAKRQPAGKAAKEPSGGDESAEEGDNSDGDDEQVPAKRTGAKLAGKRAKKAARGTAAQAAASVPASPDSLVLQGRQAVEGSEVSGADSAAAGADEADAPMSEPRGSGACKAAKAKAAAAAMPPAKRRAHVSAAQEGPKAKRGKEAAAAAAALAKAPGKADKRRAAAEAAAAAGTDDGDVPCKGTLVKRRRASAAERLASEQRDAEEPGSALGVREAEARFAAALLHERAEFAKQVRAARKEAEAAAEARFAALEEARREEKKTAMRKAMELGIKRGTDAATKERVEARERFARQALQASVDSANEREQRARQEAAAAVQAAKQQAEASAALAAKAAALQGQLDTLEAAAADKWCAEAAEEERAVAAAAAKRWAAERACMLSQLEQMRAAAPPATPFARSAGNGDAGAGDCHEASMGASPAAPTSAGVSVTRSALRTATTAPSSCLKRIRFQLLDSTPAKAASVECPSAKGNYIAADTTAAKPATPGASAIEGLSAGAMLAWLEKQTGEVTLDEIVAGLGAASADALAAPLQALHDGYEIYVRKGRYAVL</sequence>
<feature type="coiled-coil region" evidence="2">
    <location>
        <begin position="1647"/>
        <end position="1702"/>
    </location>
</feature>
<evidence type="ECO:0000313" key="6">
    <source>
        <dbReference type="EMBL" id="KAK9822510.1"/>
    </source>
</evidence>
<feature type="region of interest" description="Disordered" evidence="3">
    <location>
        <begin position="1189"/>
        <end position="1564"/>
    </location>
</feature>
<comment type="caution">
    <text evidence="6">The sequence shown here is derived from an EMBL/GenBank/DDBJ whole genome shotgun (WGS) entry which is preliminary data.</text>
</comment>
<dbReference type="Pfam" id="PF13871">
    <property type="entry name" value="Helicase_C_4"/>
    <property type="match status" value="1"/>
</dbReference>
<feature type="compositionally biased region" description="Acidic residues" evidence="3">
    <location>
        <begin position="1222"/>
        <end position="1232"/>
    </location>
</feature>
<dbReference type="PANTHER" id="PTHR12706">
    <property type="entry name" value="STRAWBERRY NOTCH-RELATED"/>
    <property type="match status" value="1"/>
</dbReference>
<name>A0AAW1QLZ0_9CHLO</name>
<feature type="coiled-coil region" evidence="2">
    <location>
        <begin position="1575"/>
        <end position="1617"/>
    </location>
</feature>
<feature type="compositionally biased region" description="Low complexity" evidence="3">
    <location>
        <begin position="1433"/>
        <end position="1447"/>
    </location>
</feature>
<evidence type="ECO:0000259" key="4">
    <source>
        <dbReference type="Pfam" id="PF13871"/>
    </source>
</evidence>
<feature type="compositionally biased region" description="Basic residues" evidence="3">
    <location>
        <begin position="1126"/>
        <end position="1137"/>
    </location>
</feature>
<feature type="region of interest" description="Disordered" evidence="3">
    <location>
        <begin position="1746"/>
        <end position="1778"/>
    </location>
</feature>
<evidence type="ECO:0000259" key="5">
    <source>
        <dbReference type="Pfam" id="PF13872"/>
    </source>
</evidence>
<feature type="region of interest" description="Disordered" evidence="3">
    <location>
        <begin position="1109"/>
        <end position="1157"/>
    </location>
</feature>